<dbReference type="Proteomes" id="UP000825367">
    <property type="component" value="Chromosome"/>
</dbReference>
<dbReference type="InterPro" id="IPR001633">
    <property type="entry name" value="EAL_dom"/>
</dbReference>
<dbReference type="PROSITE" id="PS50883">
    <property type="entry name" value="EAL"/>
    <property type="match status" value="1"/>
</dbReference>
<keyword evidence="3" id="KW-1185">Reference proteome</keyword>
<dbReference type="RefSeq" id="WP_220045863.1">
    <property type="nucleotide sequence ID" value="NZ_BAAAVX010000018.1"/>
</dbReference>
<feature type="domain" description="EAL" evidence="1">
    <location>
        <begin position="1"/>
        <end position="246"/>
    </location>
</feature>
<sequence length="247" mass="27622">MSCRGCADGAGLGFDVSMAFQPIFDTRAQQIYSHEALVRGVNNEPASAIFAQVGDHNRYRFDQTCRVTAIRLAAELGISTALNVNFMPNAVYRPELCIRTTLEAADRYDFPLDRIIFEFTEDERIPDFEHLQSIVTDYARRGFTVAIDDFGAGYAGLNLLADLQPDLVKIDMGLVRDIDQDRVRRAICRGIAQVCEDLGIGLIAEGIERRDEMRCLQDIGVHLFQGYYIAKPAFESLAEISPELFVA</sequence>
<dbReference type="PANTHER" id="PTHR33121">
    <property type="entry name" value="CYCLIC DI-GMP PHOSPHODIESTERASE PDEF"/>
    <property type="match status" value="1"/>
</dbReference>
<dbReference type="PANTHER" id="PTHR33121:SF15">
    <property type="entry name" value="BLUE LIGHT- AND TEMPERATURE-REGULATED ANTIREPRESSOR BLUF"/>
    <property type="match status" value="1"/>
</dbReference>
<dbReference type="CDD" id="cd01948">
    <property type="entry name" value="EAL"/>
    <property type="match status" value="1"/>
</dbReference>
<dbReference type="Gene3D" id="3.20.20.450">
    <property type="entry name" value="EAL domain"/>
    <property type="match status" value="1"/>
</dbReference>
<evidence type="ECO:0000313" key="3">
    <source>
        <dbReference type="Proteomes" id="UP000825367"/>
    </source>
</evidence>
<evidence type="ECO:0000259" key="1">
    <source>
        <dbReference type="PROSITE" id="PS50883"/>
    </source>
</evidence>
<dbReference type="Pfam" id="PF00563">
    <property type="entry name" value="EAL"/>
    <property type="match status" value="1"/>
</dbReference>
<evidence type="ECO:0000313" key="2">
    <source>
        <dbReference type="EMBL" id="QYL16598.1"/>
    </source>
</evidence>
<accession>A0ABX8VKH7</accession>
<dbReference type="SMART" id="SM00052">
    <property type="entry name" value="EAL"/>
    <property type="match status" value="1"/>
</dbReference>
<organism evidence="2 3">
    <name type="scientific">Mycolicibacterium pallens</name>
    <dbReference type="NCBI Taxonomy" id="370524"/>
    <lineage>
        <taxon>Bacteria</taxon>
        <taxon>Bacillati</taxon>
        <taxon>Actinomycetota</taxon>
        <taxon>Actinomycetes</taxon>
        <taxon>Mycobacteriales</taxon>
        <taxon>Mycobacteriaceae</taxon>
        <taxon>Mycolicibacterium</taxon>
    </lineage>
</organism>
<gene>
    <name evidence="2" type="ORF">K0O64_27005</name>
</gene>
<dbReference type="InterPro" id="IPR050706">
    <property type="entry name" value="Cyclic-di-GMP_PDE-like"/>
</dbReference>
<dbReference type="SUPFAM" id="SSF141868">
    <property type="entry name" value="EAL domain-like"/>
    <property type="match status" value="1"/>
</dbReference>
<proteinExistence type="predicted"/>
<protein>
    <submittedName>
        <fullName evidence="2">EAL domain-containing protein</fullName>
    </submittedName>
</protein>
<reference evidence="2 3" key="1">
    <citation type="submission" date="2021-07" db="EMBL/GenBank/DDBJ databases">
        <title>Whole genome sequencing of non-tuberculosis mycobacteria type-strains.</title>
        <authorList>
            <person name="Igarashi Y."/>
            <person name="Osugi A."/>
            <person name="Mitarai S."/>
        </authorList>
    </citation>
    <scope>NUCLEOTIDE SEQUENCE [LARGE SCALE GENOMIC DNA]</scope>
    <source>
        <strain evidence="2 3">JCM 16370</strain>
    </source>
</reference>
<name>A0ABX8VKH7_9MYCO</name>
<dbReference type="EMBL" id="CP080333">
    <property type="protein sequence ID" value="QYL16598.1"/>
    <property type="molecule type" value="Genomic_DNA"/>
</dbReference>
<dbReference type="InterPro" id="IPR035919">
    <property type="entry name" value="EAL_sf"/>
</dbReference>